<keyword evidence="1" id="KW-0134">Cell wall</keyword>
<feature type="region of interest" description="Disordered" evidence="5">
    <location>
        <begin position="549"/>
        <end position="578"/>
    </location>
</feature>
<keyword evidence="9" id="KW-1185">Reference proteome</keyword>
<evidence type="ECO:0000256" key="2">
    <source>
        <dbReference type="ARBA" id="ARBA00022525"/>
    </source>
</evidence>
<keyword evidence="3 6" id="KW-0732">Signal</keyword>
<feature type="region of interest" description="Disordered" evidence="5">
    <location>
        <begin position="1"/>
        <end position="21"/>
    </location>
</feature>
<name>A0A1H0T3K3_9MICO</name>
<dbReference type="AlphaFoldDB" id="A0A1H0T3K3"/>
<feature type="signal peptide" evidence="6">
    <location>
        <begin position="1"/>
        <end position="45"/>
    </location>
</feature>
<feature type="compositionally biased region" description="Basic and acidic residues" evidence="5">
    <location>
        <begin position="338"/>
        <end position="354"/>
    </location>
</feature>
<dbReference type="RefSeq" id="WP_091786209.1">
    <property type="nucleotide sequence ID" value="NZ_LT629711.1"/>
</dbReference>
<feature type="compositionally biased region" description="Gly residues" evidence="5">
    <location>
        <begin position="602"/>
        <end position="615"/>
    </location>
</feature>
<dbReference type="EMBL" id="LT629711">
    <property type="protein sequence ID" value="SDP48395.1"/>
    <property type="molecule type" value="Genomic_DNA"/>
</dbReference>
<sequence>MNQTKSSTNTTSSSRTGRTSRTSRTIAVAAVVGASFFVVPGTAQAAGCGTPAQPATYQTVTTPAVDATYLTEAQWTRVVTDLAAYTDYLWVRFLAEYAYTDYGWMRHVVDVPGVAASPEVSHTRHEWMRDVAHTETLWGYLVVDRPAGSETVHHDAVTHDEWVWERTVIDTPHRDAVAEEGHDEARYSRQVLVTPAGTKQQLVKEAYDESVVDVFAHTVHHDAVTHQETHPVYQSVTEKEWRNGWTYRWAVSRPSIFWSWTGNTRVVQELWGYQTVTVVDVPAYDEDVPTTWKTVHHDAVYETVTVPAVYDTEYQWAQADPGGDWSPTGETRHVVTREAEPEVAEVSHVEKSDYSAEAPSGSGWSKTGDTRTVVDEAAHDEQVPVEEVSHWEEQWSETEPTSLHEWVDRGQTRELPATTEFAYVDGEDTPEGAGWSKSGQTWTIVDQEAVTEVVEQAHDEFGFTTSATDSPWVESDNSGWLTGQSFLHAQDSYVPLEAPYRATGVVRPLNFETDIAILPGGTEPQGEGWFMTWPSLDHPAVTHTEDTWLPEGTPPDGDDWLTTGQTRQGDELTPAVPESTVQQLVTPAVPAGAPCAPADPGTGDGGAGDGGAGDGGHGKAPTKAPAAGPAASALPALAHTGADGTSELLALGGALVLAGAGITRVVRRRG</sequence>
<dbReference type="InterPro" id="IPR019931">
    <property type="entry name" value="LPXTG_anchor"/>
</dbReference>
<keyword evidence="2" id="KW-0964">Secreted</keyword>
<keyword evidence="4" id="KW-0572">Peptidoglycan-anchor</keyword>
<organism evidence="8 9">
    <name type="scientific">Pedococcus dokdonensis</name>
    <dbReference type="NCBI Taxonomy" id="443156"/>
    <lineage>
        <taxon>Bacteria</taxon>
        <taxon>Bacillati</taxon>
        <taxon>Actinomycetota</taxon>
        <taxon>Actinomycetes</taxon>
        <taxon>Micrococcales</taxon>
        <taxon>Intrasporangiaceae</taxon>
        <taxon>Pedococcus</taxon>
    </lineage>
</organism>
<evidence type="ECO:0000313" key="9">
    <source>
        <dbReference type="Proteomes" id="UP000199077"/>
    </source>
</evidence>
<feature type="region of interest" description="Disordered" evidence="5">
    <location>
        <begin position="382"/>
        <end position="402"/>
    </location>
</feature>
<feature type="compositionally biased region" description="Low complexity" evidence="5">
    <location>
        <begin position="619"/>
        <end position="628"/>
    </location>
</feature>
<dbReference type="Proteomes" id="UP000199077">
    <property type="component" value="Chromosome I"/>
</dbReference>
<feature type="region of interest" description="Disordered" evidence="5">
    <location>
        <begin position="590"/>
        <end position="628"/>
    </location>
</feature>
<feature type="compositionally biased region" description="Low complexity" evidence="5">
    <location>
        <begin position="590"/>
        <end position="601"/>
    </location>
</feature>
<feature type="compositionally biased region" description="Basic and acidic residues" evidence="5">
    <location>
        <begin position="382"/>
        <end position="393"/>
    </location>
</feature>
<accession>A0A1H0T3K3</accession>
<dbReference type="OrthoDB" id="3780629at2"/>
<evidence type="ECO:0000256" key="4">
    <source>
        <dbReference type="ARBA" id="ARBA00023088"/>
    </source>
</evidence>
<protein>
    <recommendedName>
        <fullName evidence="7">Gram-positive cocci surface proteins LPxTG domain-containing protein</fullName>
    </recommendedName>
</protein>
<dbReference type="PROSITE" id="PS50847">
    <property type="entry name" value="GRAM_POS_ANCHORING"/>
    <property type="match status" value="1"/>
</dbReference>
<feature type="domain" description="Gram-positive cocci surface proteins LPxTG" evidence="7">
    <location>
        <begin position="637"/>
        <end position="670"/>
    </location>
</feature>
<evidence type="ECO:0000256" key="1">
    <source>
        <dbReference type="ARBA" id="ARBA00022512"/>
    </source>
</evidence>
<feature type="region of interest" description="Disordered" evidence="5">
    <location>
        <begin position="338"/>
        <end position="368"/>
    </location>
</feature>
<evidence type="ECO:0000256" key="6">
    <source>
        <dbReference type="SAM" id="SignalP"/>
    </source>
</evidence>
<evidence type="ECO:0000256" key="3">
    <source>
        <dbReference type="ARBA" id="ARBA00022729"/>
    </source>
</evidence>
<proteinExistence type="predicted"/>
<reference evidence="9" key="1">
    <citation type="submission" date="2016-10" db="EMBL/GenBank/DDBJ databases">
        <authorList>
            <person name="Varghese N."/>
            <person name="Submissions S."/>
        </authorList>
    </citation>
    <scope>NUCLEOTIDE SEQUENCE [LARGE SCALE GENOMIC DNA]</scope>
    <source>
        <strain evidence="9">DSM 22329</strain>
    </source>
</reference>
<evidence type="ECO:0000259" key="7">
    <source>
        <dbReference type="PROSITE" id="PS50847"/>
    </source>
</evidence>
<feature type="chain" id="PRO_5009251661" description="Gram-positive cocci surface proteins LPxTG domain-containing protein" evidence="6">
    <location>
        <begin position="46"/>
        <end position="670"/>
    </location>
</feature>
<evidence type="ECO:0000256" key="5">
    <source>
        <dbReference type="SAM" id="MobiDB-lite"/>
    </source>
</evidence>
<gene>
    <name evidence="8" type="ORF">SAMN04489867_2621</name>
</gene>
<evidence type="ECO:0000313" key="8">
    <source>
        <dbReference type="EMBL" id="SDP48395.1"/>
    </source>
</evidence>